<reference evidence="2 3" key="1">
    <citation type="submission" date="2016-08" db="EMBL/GenBank/DDBJ databases">
        <authorList>
            <person name="Seilhamer J.J."/>
        </authorList>
    </citation>
    <scope>NUCLEOTIDE SEQUENCE [LARGE SCALE GENOMIC DNA]</scope>
    <source>
        <strain evidence="2 3">SDA_GO95</strain>
    </source>
</reference>
<dbReference type="SUPFAM" id="SSF55608">
    <property type="entry name" value="Homing endonucleases"/>
    <property type="match status" value="2"/>
</dbReference>
<dbReference type="PROSITE" id="PS50819">
    <property type="entry name" value="INTEIN_ENDONUCLEASE"/>
    <property type="match status" value="1"/>
</dbReference>
<dbReference type="InterPro" id="IPR004860">
    <property type="entry name" value="LAGLIDADG_dom"/>
</dbReference>
<accession>A0A1G4EGM6</accession>
<protein>
    <submittedName>
        <fullName evidence="2">Intein-containing protein</fullName>
    </submittedName>
</protein>
<evidence type="ECO:0000313" key="2">
    <source>
        <dbReference type="EMBL" id="SCB68390.1"/>
    </source>
</evidence>
<evidence type="ECO:0000259" key="1">
    <source>
        <dbReference type="PROSITE" id="PS50819"/>
    </source>
</evidence>
<dbReference type="InterPro" id="IPR004042">
    <property type="entry name" value="Intein_endonuc_central"/>
</dbReference>
<dbReference type="GO" id="GO:0004519">
    <property type="term" value="F:endonuclease activity"/>
    <property type="evidence" value="ECO:0007669"/>
    <property type="project" value="InterPro"/>
</dbReference>
<proteinExistence type="predicted"/>
<dbReference type="Proteomes" id="UP000195696">
    <property type="component" value="Unassembled WGS sequence"/>
</dbReference>
<evidence type="ECO:0000313" key="3">
    <source>
        <dbReference type="Proteomes" id="UP000195696"/>
    </source>
</evidence>
<organism evidence="2 3">
    <name type="scientific">Bacillus mycoides</name>
    <dbReference type="NCBI Taxonomy" id="1405"/>
    <lineage>
        <taxon>Bacteria</taxon>
        <taxon>Bacillati</taxon>
        <taxon>Bacillota</taxon>
        <taxon>Bacilli</taxon>
        <taxon>Bacillales</taxon>
        <taxon>Bacillaceae</taxon>
        <taxon>Bacillus</taxon>
        <taxon>Bacillus cereus group</taxon>
    </lineage>
</organism>
<dbReference type="Pfam" id="PF14528">
    <property type="entry name" value="LAGLIDADG_3"/>
    <property type="match status" value="2"/>
</dbReference>
<gene>
    <name evidence="2" type="ORF">BWGO95_02530</name>
</gene>
<dbReference type="Gene3D" id="1.10.10.60">
    <property type="entry name" value="Homeodomain-like"/>
    <property type="match status" value="1"/>
</dbReference>
<dbReference type="Gene3D" id="3.10.28.10">
    <property type="entry name" value="Homing endonucleases"/>
    <property type="match status" value="1"/>
</dbReference>
<dbReference type="RefSeq" id="WP_016104973.1">
    <property type="nucleotide sequence ID" value="NZ_FMAK01000034.1"/>
</dbReference>
<dbReference type="AlphaFoldDB" id="A0A1G4EGM6"/>
<feature type="domain" description="DOD-type homing endonuclease" evidence="1">
    <location>
        <begin position="80"/>
        <end position="209"/>
    </location>
</feature>
<sequence length="333" mass="39342">MLEERKQKSKCKLSKSEMIQLYTEGKSTSEIALLANVSARYIRMVLKEKNVPRRAIGSWKRKYDLIEDYFKTWSNNMAYILGFITADGVIPKENQCVSISQKESDILNDIKKELNTNQPLYQNKKTGVYMLNLNSKTIKEDLMNIHGIKPCKSFTVEFPFVPDEYLHHFIRGYFDGDGYVNYEAYTVSFVGGSYNFMNSLNQVLQNYNLNSNLLNQNTHYRVMLTGRKSIQLFANWIYKDKDIYLHRKYETFHKEHVSLEQLQDRKLKRTQAAVMQRKENFLKDYEKNKCITTACSNININELTFKRWIKNDNQFKKEYEQINLAYTNSNNTI</sequence>
<name>A0A1G4EGM6_BACMY</name>
<dbReference type="InterPro" id="IPR027434">
    <property type="entry name" value="Homing_endonucl"/>
</dbReference>
<dbReference type="EMBL" id="FMAK01000034">
    <property type="protein sequence ID" value="SCB68390.1"/>
    <property type="molecule type" value="Genomic_DNA"/>
</dbReference>